<feature type="binding site" evidence="6">
    <location>
        <position position="109"/>
    </location>
    <ligand>
        <name>[4Fe-4S] cluster</name>
        <dbReference type="ChEBI" id="CHEBI:49883"/>
        <note>4Fe-4S-S-AdoMet</note>
    </ligand>
</feature>
<dbReference type="Gene3D" id="3.20.20.70">
    <property type="entry name" value="Aldolase class I"/>
    <property type="match status" value="1"/>
</dbReference>
<comment type="cofactor">
    <cofactor evidence="6">
        <name>[4Fe-4S] cluster</name>
        <dbReference type="ChEBI" id="CHEBI:49883"/>
    </cofactor>
    <text evidence="6">Binds 1 [4Fe-4S] cluster. The cluster is coordinated with 3 cysteines and an exchangeable S-adenosyl-L-methionine.</text>
</comment>
<dbReference type="GO" id="GO:0016829">
    <property type="term" value="F:lyase activity"/>
    <property type="evidence" value="ECO:0007669"/>
    <property type="project" value="UniProtKB-KW"/>
</dbReference>
<keyword evidence="3 6" id="KW-0479">Metal-binding</keyword>
<dbReference type="PANTHER" id="PTHR30352">
    <property type="entry name" value="PYRUVATE FORMATE-LYASE-ACTIVATING ENZYME"/>
    <property type="match status" value="1"/>
</dbReference>
<feature type="binding site" evidence="6">
    <location>
        <position position="106"/>
    </location>
    <ligand>
        <name>[4Fe-4S] cluster</name>
        <dbReference type="ChEBI" id="CHEBI:49883"/>
        <note>4Fe-4S-S-AdoMet</note>
    </ligand>
</feature>
<dbReference type="InterPro" id="IPR027596">
    <property type="entry name" value="AmmeMemoSam_rS"/>
</dbReference>
<accession>A0A1I2E4G8</accession>
<dbReference type="GO" id="GO:0046872">
    <property type="term" value="F:metal ion binding"/>
    <property type="evidence" value="ECO:0007669"/>
    <property type="project" value="UniProtKB-KW"/>
</dbReference>
<organism evidence="8 9">
    <name type="scientific">Thermophagus xiamenensis</name>
    <dbReference type="NCBI Taxonomy" id="385682"/>
    <lineage>
        <taxon>Bacteria</taxon>
        <taxon>Pseudomonadati</taxon>
        <taxon>Bacteroidota</taxon>
        <taxon>Bacteroidia</taxon>
        <taxon>Marinilabiliales</taxon>
        <taxon>Marinilabiliaceae</taxon>
        <taxon>Thermophagus</taxon>
    </lineage>
</organism>
<name>A0A1I2E4G8_9BACT</name>
<dbReference type="InterPro" id="IPR058240">
    <property type="entry name" value="rSAM_sf"/>
</dbReference>
<feature type="binding site" evidence="6">
    <location>
        <position position="102"/>
    </location>
    <ligand>
        <name>[4Fe-4S] cluster</name>
        <dbReference type="ChEBI" id="CHEBI:49883"/>
        <note>4Fe-4S-S-AdoMet</note>
    </ligand>
</feature>
<dbReference type="SFLD" id="SFLDS00029">
    <property type="entry name" value="Radical_SAM"/>
    <property type="match status" value="1"/>
</dbReference>
<evidence type="ECO:0000313" key="8">
    <source>
        <dbReference type="EMBL" id="SFE87735.1"/>
    </source>
</evidence>
<evidence type="ECO:0000256" key="5">
    <source>
        <dbReference type="ARBA" id="ARBA00023014"/>
    </source>
</evidence>
<dbReference type="CDD" id="cd01335">
    <property type="entry name" value="Radical_SAM"/>
    <property type="match status" value="1"/>
</dbReference>
<protein>
    <submittedName>
        <fullName evidence="8">Pyruvate formate lyase activating enzyme</fullName>
    </submittedName>
</protein>
<evidence type="ECO:0000313" key="9">
    <source>
        <dbReference type="Proteomes" id="UP000181976"/>
    </source>
</evidence>
<dbReference type="SFLD" id="SFLDG01101">
    <property type="entry name" value="Uncharacterised_Radical_SAM_Su"/>
    <property type="match status" value="1"/>
</dbReference>
<feature type="domain" description="Radical SAM core" evidence="7">
    <location>
        <begin position="87"/>
        <end position="311"/>
    </location>
</feature>
<dbReference type="PROSITE" id="PS51918">
    <property type="entry name" value="RADICAL_SAM"/>
    <property type="match status" value="1"/>
</dbReference>
<evidence type="ECO:0000256" key="4">
    <source>
        <dbReference type="ARBA" id="ARBA00023004"/>
    </source>
</evidence>
<keyword evidence="4 6" id="KW-0408">Iron</keyword>
<dbReference type="EMBL" id="FONA01000021">
    <property type="protein sequence ID" value="SFE87735.1"/>
    <property type="molecule type" value="Genomic_DNA"/>
</dbReference>
<keyword evidence="1" id="KW-0004">4Fe-4S</keyword>
<dbReference type="PIRSF" id="PIRSF004869">
    <property type="entry name" value="PflX_prd"/>
    <property type="match status" value="1"/>
</dbReference>
<dbReference type="AlphaFoldDB" id="A0A1I2E4G8"/>
<dbReference type="Pfam" id="PF04055">
    <property type="entry name" value="Radical_SAM"/>
    <property type="match status" value="1"/>
</dbReference>
<dbReference type="eggNOG" id="COG1180">
    <property type="taxonomic scope" value="Bacteria"/>
</dbReference>
<dbReference type="GO" id="GO:0051539">
    <property type="term" value="F:4 iron, 4 sulfur cluster binding"/>
    <property type="evidence" value="ECO:0007669"/>
    <property type="project" value="UniProtKB-KW"/>
</dbReference>
<evidence type="ECO:0000256" key="1">
    <source>
        <dbReference type="ARBA" id="ARBA00022485"/>
    </source>
</evidence>
<dbReference type="Proteomes" id="UP000181976">
    <property type="component" value="Unassembled WGS sequence"/>
</dbReference>
<dbReference type="InterPro" id="IPR013785">
    <property type="entry name" value="Aldolase_TIM"/>
</dbReference>
<dbReference type="SUPFAM" id="SSF102114">
    <property type="entry name" value="Radical SAM enzymes"/>
    <property type="match status" value="1"/>
</dbReference>
<dbReference type="InterPro" id="IPR016431">
    <property type="entry name" value="Pyrv-formate_lyase-activ_prd"/>
</dbReference>
<proteinExistence type="predicted"/>
<dbReference type="InParanoid" id="A0A1I2E4G8"/>
<sequence length="357" mass="40553">MPFLSVNFIIAQEECKISMIMKEALLYQKLSNKSVQCNLCSHLCKIPLGKSGICRVRKNINGNLYSLIYGKLIAQHCDPVEKKPLYHFYPGTKALSIGTLGCNFHCSFCQNCDISQITDKQIAAFGKSYQPNEIVDLAIQKGCKSIAYTYNEPTIFFEYAYDVARIANQRGLKNIWVSNGYMTEKMLDWMLPWIDAFNIDLKAFQEKTYHQVTGGHLKPVLDSLIKIAKSGKWLEVTTLIIPEINDSPSELNAIAQFIANHLGFDVPWHISRFFPAYKMNEIPPTPLETLLTAYEIGKNSGLNYIYIGNIPNNKHQNTLCPKCHNLLVERSGYHIYSYTLDNGKCPYCQNPIPIITE</sequence>
<dbReference type="STRING" id="385682.SAMN05444380_12137"/>
<dbReference type="InterPro" id="IPR007197">
    <property type="entry name" value="rSAM"/>
</dbReference>
<evidence type="ECO:0000256" key="3">
    <source>
        <dbReference type="ARBA" id="ARBA00022723"/>
    </source>
</evidence>
<keyword evidence="5 6" id="KW-0411">Iron-sulfur</keyword>
<dbReference type="PANTHER" id="PTHR30352:SF5">
    <property type="entry name" value="PYRUVATE FORMATE-LYASE 1-ACTIVATING ENZYME"/>
    <property type="match status" value="1"/>
</dbReference>
<dbReference type="InterPro" id="IPR034457">
    <property type="entry name" value="Organic_radical-activating"/>
</dbReference>
<dbReference type="NCBIfam" id="TIGR04337">
    <property type="entry name" value="AmmeMemoSam_rS"/>
    <property type="match status" value="1"/>
</dbReference>
<keyword evidence="8" id="KW-0456">Lyase</keyword>
<keyword evidence="9" id="KW-1185">Reference proteome</keyword>
<evidence type="ECO:0000256" key="2">
    <source>
        <dbReference type="ARBA" id="ARBA00022691"/>
    </source>
</evidence>
<gene>
    <name evidence="8" type="ORF">SAMN05444380_12137</name>
</gene>
<keyword evidence="8" id="KW-0670">Pyruvate</keyword>
<evidence type="ECO:0000256" key="6">
    <source>
        <dbReference type="PIRSR" id="PIRSR004869-50"/>
    </source>
</evidence>
<reference evidence="8 9" key="1">
    <citation type="submission" date="2016-10" db="EMBL/GenBank/DDBJ databases">
        <authorList>
            <person name="de Groot N.N."/>
        </authorList>
    </citation>
    <scope>NUCLEOTIDE SEQUENCE [LARGE SCALE GENOMIC DNA]</scope>
    <source>
        <strain evidence="8 9">DSM 19012</strain>
    </source>
</reference>
<keyword evidence="2 6" id="KW-0949">S-adenosyl-L-methionine</keyword>
<evidence type="ECO:0000259" key="7">
    <source>
        <dbReference type="PROSITE" id="PS51918"/>
    </source>
</evidence>